<dbReference type="AlphaFoldDB" id="A0A010ZRW8"/>
<dbReference type="Proteomes" id="UP000021053">
    <property type="component" value="Unassembled WGS sequence"/>
</dbReference>
<dbReference type="HOGENOM" id="CLU_078449_0_0_11"/>
<dbReference type="PATRIC" id="fig|927661.3.peg.2469"/>
<evidence type="ECO:0008006" key="4">
    <source>
        <dbReference type="Google" id="ProtNLM"/>
    </source>
</evidence>
<gene>
    <name evidence="2" type="ORF">CryarDRAFT_2508</name>
</gene>
<protein>
    <recommendedName>
        <fullName evidence="4">UDP-N-acetylmuramyl pentapeptide phosphotransferase/UDP-N-acetylglucosamine-1-phosphate transferase</fullName>
    </recommendedName>
</protein>
<evidence type="ECO:0000313" key="3">
    <source>
        <dbReference type="Proteomes" id="UP000021053"/>
    </source>
</evidence>
<reference evidence="2 3" key="1">
    <citation type="submission" date="2013-07" db="EMBL/GenBank/DDBJ databases">
        <authorList>
            <consortium name="DOE Joint Genome Institute"/>
            <person name="Eisen J."/>
            <person name="Huntemann M."/>
            <person name="Han J."/>
            <person name="Chen A."/>
            <person name="Kyrpides N."/>
            <person name="Mavromatis K."/>
            <person name="Markowitz V."/>
            <person name="Palaniappan K."/>
            <person name="Ivanova N."/>
            <person name="Schaumberg A."/>
            <person name="Pati A."/>
            <person name="Liolios K."/>
            <person name="Nordberg H.P."/>
            <person name="Cantor M.N."/>
            <person name="Hua S.X."/>
            <person name="Woyke T."/>
        </authorList>
    </citation>
    <scope>NUCLEOTIDE SEQUENCE [LARGE SCALE GENOMIC DNA]</scope>
    <source>
        <strain evidence="2 3">DSM 44712</strain>
    </source>
</reference>
<keyword evidence="3" id="KW-1185">Reference proteome</keyword>
<dbReference type="RefSeq" id="WP_211247404.1">
    <property type="nucleotide sequence ID" value="NZ_KK073874.1"/>
</dbReference>
<comment type="caution">
    <text evidence="2">The sequence shown here is derived from an EMBL/GenBank/DDBJ whole genome shotgun (WGS) entry which is preliminary data.</text>
</comment>
<proteinExistence type="predicted"/>
<sequence>MPPARRFGTATLAVATTFALQRAAARLPASISDALARTNHRGEPVTLAEGPVTALGATLAAVIGVAVVAPRVAAAAGVAGLGAAAVGAYDDVVGARPDQRTDKGFRGHLDALRAGRVSAGAVKVAGIGASALVAGALLPRSRSPLGAAADTVLAATVVAGTANVVNLFDLRPGRALKVGLLAAAPLLAGDRNGSAVVASAVTGAAVTALPDDLGERSMLGDAGANALGALLGVAAAARLGRTGRVLTAAGLIGLMAASEKVSFTAVIARTPALDALDRWGRRPPAAPTTEPAAGVPTAGEPAAEVTAAPTSSRTGEPGHAAGER</sequence>
<feature type="compositionally biased region" description="Low complexity" evidence="1">
    <location>
        <begin position="287"/>
        <end position="298"/>
    </location>
</feature>
<evidence type="ECO:0000313" key="2">
    <source>
        <dbReference type="EMBL" id="EXG81394.1"/>
    </source>
</evidence>
<accession>A0A010ZRW8</accession>
<feature type="region of interest" description="Disordered" evidence="1">
    <location>
        <begin position="278"/>
        <end position="324"/>
    </location>
</feature>
<dbReference type="EMBL" id="JFBT01000001">
    <property type="protein sequence ID" value="EXG81394.1"/>
    <property type="molecule type" value="Genomic_DNA"/>
</dbReference>
<evidence type="ECO:0000256" key="1">
    <source>
        <dbReference type="SAM" id="MobiDB-lite"/>
    </source>
</evidence>
<name>A0A010ZRW8_9ACTN</name>
<organism evidence="2 3">
    <name type="scientific">Cryptosporangium arvum DSM 44712</name>
    <dbReference type="NCBI Taxonomy" id="927661"/>
    <lineage>
        <taxon>Bacteria</taxon>
        <taxon>Bacillati</taxon>
        <taxon>Actinomycetota</taxon>
        <taxon>Actinomycetes</taxon>
        <taxon>Cryptosporangiales</taxon>
        <taxon>Cryptosporangiaceae</taxon>
        <taxon>Cryptosporangium</taxon>
    </lineage>
</organism>